<sequence length="74" mass="8211">MIQGPESSRIILKLGEDSGLYLFSSENPISQYIILSTRNTSPNTLRMRTCISTGAGKFVSDGQVILFANWLYPI</sequence>
<comment type="caution">
    <text evidence="1">The sequence shown here is derived from an EMBL/GenBank/DDBJ whole genome shotgun (WGS) entry which is preliminary data.</text>
</comment>
<dbReference type="AlphaFoldDB" id="A0AAU9JTT7"/>
<gene>
    <name evidence="1" type="ORF">BSTOLATCC_MIC47866</name>
</gene>
<proteinExistence type="predicted"/>
<evidence type="ECO:0000313" key="2">
    <source>
        <dbReference type="Proteomes" id="UP001162131"/>
    </source>
</evidence>
<protein>
    <submittedName>
        <fullName evidence="1">Uncharacterized protein</fullName>
    </submittedName>
</protein>
<evidence type="ECO:0000313" key="1">
    <source>
        <dbReference type="EMBL" id="CAG9329030.1"/>
    </source>
</evidence>
<dbReference type="Proteomes" id="UP001162131">
    <property type="component" value="Unassembled WGS sequence"/>
</dbReference>
<name>A0AAU9JTT7_9CILI</name>
<organism evidence="1 2">
    <name type="scientific">Blepharisma stoltei</name>
    <dbReference type="NCBI Taxonomy" id="1481888"/>
    <lineage>
        <taxon>Eukaryota</taxon>
        <taxon>Sar</taxon>
        <taxon>Alveolata</taxon>
        <taxon>Ciliophora</taxon>
        <taxon>Postciliodesmatophora</taxon>
        <taxon>Heterotrichea</taxon>
        <taxon>Heterotrichida</taxon>
        <taxon>Blepharismidae</taxon>
        <taxon>Blepharisma</taxon>
    </lineage>
</organism>
<accession>A0AAU9JTT7</accession>
<reference evidence="1" key="1">
    <citation type="submission" date="2021-09" db="EMBL/GenBank/DDBJ databases">
        <authorList>
            <consortium name="AG Swart"/>
            <person name="Singh M."/>
            <person name="Singh A."/>
            <person name="Seah K."/>
            <person name="Emmerich C."/>
        </authorList>
    </citation>
    <scope>NUCLEOTIDE SEQUENCE</scope>
    <source>
        <strain evidence="1">ATCC30299</strain>
    </source>
</reference>
<dbReference type="EMBL" id="CAJZBQ010000047">
    <property type="protein sequence ID" value="CAG9329030.1"/>
    <property type="molecule type" value="Genomic_DNA"/>
</dbReference>
<keyword evidence="2" id="KW-1185">Reference proteome</keyword>